<dbReference type="RefSeq" id="WP_082693699.1">
    <property type="nucleotide sequence ID" value="NZ_LNQU01000179.1"/>
</dbReference>
<sequence>MSNDSTFLSKIKEIVLDIEPQDVLNDARDYGLNVQSIQDFVDQPHNYAYIEKLMEKYAALAANYCAVSGATSGIGGPVTTVALASVDISNMAAQLYRLNRKMAILNGFNLQNTIHQEKSQIIYLKALGFDGAAQAAIRTQVVKAVAENTAKKGPSANVAIKLIMEVAKLLGVKLTKTQTVKLIPFVGAALGGGLNYLFAKNAAKTMIAEYKSDYFDRWQASAR</sequence>
<dbReference type="InterPro" id="IPR024787">
    <property type="entry name" value="EcsC"/>
</dbReference>
<accession>A0A318ITV4</accession>
<dbReference type="Pfam" id="PF12787">
    <property type="entry name" value="EcsC"/>
    <property type="match status" value="1"/>
</dbReference>
<evidence type="ECO:0000313" key="1">
    <source>
        <dbReference type="EMBL" id="PXX38624.1"/>
    </source>
</evidence>
<proteinExistence type="predicted"/>
<dbReference type="EMBL" id="QJKC01000034">
    <property type="protein sequence ID" value="PXX38624.1"/>
    <property type="molecule type" value="Genomic_DNA"/>
</dbReference>
<protein>
    <submittedName>
        <fullName evidence="1">EcsC family protein</fullName>
    </submittedName>
</protein>
<dbReference type="OrthoDB" id="7504495at2"/>
<evidence type="ECO:0000313" key="2">
    <source>
        <dbReference type="Proteomes" id="UP000248395"/>
    </source>
</evidence>
<reference evidence="1 2" key="1">
    <citation type="submission" date="2018-05" db="EMBL/GenBank/DDBJ databases">
        <title>Genomic Encyclopedia of Type Strains, Phase IV (KMG-IV): sequencing the most valuable type-strain genomes for metagenomic binning, comparative biology and taxonomic classification.</title>
        <authorList>
            <person name="Goeker M."/>
        </authorList>
    </citation>
    <scope>NUCLEOTIDE SEQUENCE [LARGE SCALE GENOMIC DNA]</scope>
    <source>
        <strain evidence="1 2">DSM 25134</strain>
    </source>
</reference>
<dbReference type="Proteomes" id="UP000248395">
    <property type="component" value="Unassembled WGS sequence"/>
</dbReference>
<comment type="caution">
    <text evidence="1">The sequence shown here is derived from an EMBL/GenBank/DDBJ whole genome shotgun (WGS) entry which is preliminary data.</text>
</comment>
<organism evidence="1 2">
    <name type="scientific">Aquitalea magnusonii</name>
    <dbReference type="NCBI Taxonomy" id="332411"/>
    <lineage>
        <taxon>Bacteria</taxon>
        <taxon>Pseudomonadati</taxon>
        <taxon>Pseudomonadota</taxon>
        <taxon>Betaproteobacteria</taxon>
        <taxon>Neisseriales</taxon>
        <taxon>Chromobacteriaceae</taxon>
        <taxon>Aquitalea</taxon>
    </lineage>
</organism>
<name>A0A318ITV4_9NEIS</name>
<keyword evidence="2" id="KW-1185">Reference proteome</keyword>
<dbReference type="AlphaFoldDB" id="A0A318ITV4"/>
<gene>
    <name evidence="1" type="ORF">DFR38_1349</name>
</gene>